<feature type="domain" description="DUF1254" evidence="3">
    <location>
        <begin position="64"/>
        <end position="188"/>
    </location>
</feature>
<gene>
    <name evidence="4" type="ORF">ACFQ27_10350</name>
</gene>
<comment type="caution">
    <text evidence="4">The sequence shown here is derived from an EMBL/GenBank/DDBJ whole genome shotgun (WGS) entry which is preliminary data.</text>
</comment>
<dbReference type="Gene3D" id="2.60.40.1610">
    <property type="entry name" value="Domain of unknown function DUF1254"/>
    <property type="match status" value="1"/>
</dbReference>
<feature type="domain" description="DUF1214" evidence="2">
    <location>
        <begin position="325"/>
        <end position="426"/>
    </location>
</feature>
<dbReference type="Pfam" id="PF06863">
    <property type="entry name" value="DUF1254"/>
    <property type="match status" value="1"/>
</dbReference>
<dbReference type="RefSeq" id="WP_377353528.1">
    <property type="nucleotide sequence ID" value="NZ_JBHTLQ010000019.1"/>
</dbReference>
<dbReference type="Gene3D" id="2.60.120.600">
    <property type="entry name" value="Domain of unknown function DUF1214, C-terminal domain"/>
    <property type="match status" value="1"/>
</dbReference>
<dbReference type="EMBL" id="JBHTLQ010000019">
    <property type="protein sequence ID" value="MFD1190980.1"/>
    <property type="molecule type" value="Genomic_DNA"/>
</dbReference>
<dbReference type="InterPro" id="IPR037050">
    <property type="entry name" value="DUF1254_sf"/>
</dbReference>
<reference evidence="5" key="1">
    <citation type="journal article" date="2019" name="Int. J. Syst. Evol. Microbiol.">
        <title>The Global Catalogue of Microorganisms (GCM) 10K type strain sequencing project: providing services to taxonomists for standard genome sequencing and annotation.</title>
        <authorList>
            <consortium name="The Broad Institute Genomics Platform"/>
            <consortium name="The Broad Institute Genome Sequencing Center for Infectious Disease"/>
            <person name="Wu L."/>
            <person name="Ma J."/>
        </authorList>
    </citation>
    <scope>NUCLEOTIDE SEQUENCE [LARGE SCALE GENOMIC DNA]</scope>
    <source>
        <strain evidence="5">CCUG 55074</strain>
    </source>
</reference>
<feature type="chain" id="PRO_5045064274" evidence="1">
    <location>
        <begin position="27"/>
        <end position="442"/>
    </location>
</feature>
<sequence length="442" mass="46867">MPPAARIDRRAMIAGLAVGAASPAFAAPALSLREAARRMAIYGLPLIETASTRARAFKNGLVANTFRHSRTLTTAKTQTVTQPNNDTLYSSGWLDLSSGPVQVTLPASGDRYLSVALMDPYSNNFAVLGTRTTGPDGGVFTVAGPGHAAPGPNVIHSPTNWVWILARTLVDGPADLAGAHAVQDGLKISGPAGRKAQPIPGRDAPWPDMFRTIQALVLESPPPATDARLFAETRALGVSLTGGFDPARFTAAEGQEIAAGLSQALEDAKGGDDNAIVRGGWIFPRPNLGDFGQDYLYRAQIALSGLAGLPLEEALYLRPLGPDGRAELDSTRAWKLALPAKPLPVDAFWSLTVYEVTPQGQAFLIDNPIDRYAIGDRTPGLVRGPDGRLEIIISPKPPKGALKANWLPAPTSGRPMLLNLRAYLPRPELTSGAYPLPPLRRA</sequence>
<dbReference type="InterPro" id="IPR010679">
    <property type="entry name" value="DUF1254"/>
</dbReference>
<evidence type="ECO:0000256" key="1">
    <source>
        <dbReference type="SAM" id="SignalP"/>
    </source>
</evidence>
<evidence type="ECO:0000259" key="2">
    <source>
        <dbReference type="Pfam" id="PF06742"/>
    </source>
</evidence>
<dbReference type="InterPro" id="IPR037049">
    <property type="entry name" value="DUF1214_C_sf"/>
</dbReference>
<dbReference type="PANTHER" id="PTHR36509">
    <property type="entry name" value="BLL3101 PROTEIN"/>
    <property type="match status" value="1"/>
</dbReference>
<keyword evidence="5" id="KW-1185">Reference proteome</keyword>
<feature type="signal peptide" evidence="1">
    <location>
        <begin position="1"/>
        <end position="26"/>
    </location>
</feature>
<dbReference type="SUPFAM" id="SSF160935">
    <property type="entry name" value="VPA0735-like"/>
    <property type="match status" value="1"/>
</dbReference>
<evidence type="ECO:0000259" key="3">
    <source>
        <dbReference type="Pfam" id="PF06863"/>
    </source>
</evidence>
<protein>
    <submittedName>
        <fullName evidence="4">DUF1254 domain-containing protein</fullName>
    </submittedName>
</protein>
<dbReference type="InterPro" id="IPR010621">
    <property type="entry name" value="DUF1214"/>
</dbReference>
<keyword evidence="1" id="KW-0732">Signal</keyword>
<accession>A0ABW3T203</accession>
<dbReference type="InterPro" id="IPR006311">
    <property type="entry name" value="TAT_signal"/>
</dbReference>
<dbReference type="PROSITE" id="PS51318">
    <property type="entry name" value="TAT"/>
    <property type="match status" value="1"/>
</dbReference>
<evidence type="ECO:0000313" key="4">
    <source>
        <dbReference type="EMBL" id="MFD1190980.1"/>
    </source>
</evidence>
<name>A0ABW3T203_9CAUL</name>
<dbReference type="Proteomes" id="UP001597216">
    <property type="component" value="Unassembled WGS sequence"/>
</dbReference>
<dbReference type="Pfam" id="PF06742">
    <property type="entry name" value="DUF1214"/>
    <property type="match status" value="1"/>
</dbReference>
<evidence type="ECO:0000313" key="5">
    <source>
        <dbReference type="Proteomes" id="UP001597216"/>
    </source>
</evidence>
<organism evidence="4 5">
    <name type="scientific">Phenylobacterium conjunctum</name>
    <dbReference type="NCBI Taxonomy" id="1298959"/>
    <lineage>
        <taxon>Bacteria</taxon>
        <taxon>Pseudomonadati</taxon>
        <taxon>Pseudomonadota</taxon>
        <taxon>Alphaproteobacteria</taxon>
        <taxon>Caulobacterales</taxon>
        <taxon>Caulobacteraceae</taxon>
        <taxon>Phenylobacterium</taxon>
    </lineage>
</organism>
<proteinExistence type="predicted"/>
<dbReference type="PANTHER" id="PTHR36509:SF2">
    <property type="entry name" value="BLL3101 PROTEIN"/>
    <property type="match status" value="1"/>
</dbReference>